<reference evidence="2 3" key="1">
    <citation type="submission" date="2017-05" db="EMBL/GenBank/DDBJ databases">
        <title>Genomic insights into alkan degradation activity of Oleiphilus messinensis.</title>
        <authorList>
            <person name="Kozyavkin S.A."/>
            <person name="Slesarev A.I."/>
            <person name="Golyshin P.N."/>
            <person name="Korzhenkov A."/>
            <person name="Golyshina O.N."/>
            <person name="Toshchakov S.V."/>
        </authorList>
    </citation>
    <scope>NUCLEOTIDE SEQUENCE [LARGE SCALE GENOMIC DNA]</scope>
    <source>
        <strain evidence="2 3">ME102</strain>
    </source>
</reference>
<dbReference type="OrthoDB" id="7063139at2"/>
<feature type="chain" id="PRO_5011965381" evidence="1">
    <location>
        <begin position="23"/>
        <end position="265"/>
    </location>
</feature>
<name>A0A1Y0I6P8_9GAMM</name>
<feature type="signal peptide" evidence="1">
    <location>
        <begin position="1"/>
        <end position="22"/>
    </location>
</feature>
<accession>A0A1Y0I6P8</accession>
<organism evidence="2 3">
    <name type="scientific">Oleiphilus messinensis</name>
    <dbReference type="NCBI Taxonomy" id="141451"/>
    <lineage>
        <taxon>Bacteria</taxon>
        <taxon>Pseudomonadati</taxon>
        <taxon>Pseudomonadota</taxon>
        <taxon>Gammaproteobacteria</taxon>
        <taxon>Oceanospirillales</taxon>
        <taxon>Oleiphilaceae</taxon>
        <taxon>Oleiphilus</taxon>
    </lineage>
</organism>
<dbReference type="KEGG" id="ome:OLMES_1379"/>
<protein>
    <submittedName>
        <fullName evidence="2">Uncharacterized protein</fullName>
    </submittedName>
</protein>
<dbReference type="RefSeq" id="WP_087460567.1">
    <property type="nucleotide sequence ID" value="NZ_CP021425.1"/>
</dbReference>
<gene>
    <name evidence="2" type="ORF">OLMES_1379</name>
</gene>
<evidence type="ECO:0000256" key="1">
    <source>
        <dbReference type="SAM" id="SignalP"/>
    </source>
</evidence>
<keyword evidence="1" id="KW-0732">Signal</keyword>
<dbReference type="AlphaFoldDB" id="A0A1Y0I6P8"/>
<evidence type="ECO:0000313" key="2">
    <source>
        <dbReference type="EMBL" id="ARU55456.1"/>
    </source>
</evidence>
<keyword evidence="3" id="KW-1185">Reference proteome</keyword>
<evidence type="ECO:0000313" key="3">
    <source>
        <dbReference type="Proteomes" id="UP000196027"/>
    </source>
</evidence>
<dbReference type="Proteomes" id="UP000196027">
    <property type="component" value="Chromosome"/>
</dbReference>
<proteinExistence type="predicted"/>
<dbReference type="EMBL" id="CP021425">
    <property type="protein sequence ID" value="ARU55456.1"/>
    <property type="molecule type" value="Genomic_DNA"/>
</dbReference>
<sequence>MRKHLQLITLGIIAVPAATAYADETVQMNNFLSELLFVPRAEIGMSDFSLRFKGMVPEPNGRTVNAYNKFITDHIVTRFGGSLIFQNVFLDAYYQTVSDEQTMQMFPELGLIENWLAERDEINITLGMSIFDSASVFVGYRDVEIEANGVNGSHYLFTNDGYYIGGSYRWDITESGSIALNAGFSVLDAKLEESLFGSQLPTGRGDGTGFKFGISWRDMLNERIGYTLQFDRYNYDHEIINREGNIDADMEEQEISMRLGLFTLI</sequence>